<evidence type="ECO:0000313" key="4">
    <source>
        <dbReference type="Proteomes" id="UP000283841"/>
    </source>
</evidence>
<reference evidence="3 4" key="1">
    <citation type="journal article" date="2018" name="Front. Microbiol.">
        <title>Genomic and genetic insights into a cosmopolitan fungus, Paecilomyces variotii (Eurotiales).</title>
        <authorList>
            <person name="Urquhart A.S."/>
            <person name="Mondo S.J."/>
            <person name="Makela M.R."/>
            <person name="Hane J.K."/>
            <person name="Wiebenga A."/>
            <person name="He G."/>
            <person name="Mihaltcheva S."/>
            <person name="Pangilinan J."/>
            <person name="Lipzen A."/>
            <person name="Barry K."/>
            <person name="de Vries R.P."/>
            <person name="Grigoriev I.V."/>
            <person name="Idnurm A."/>
        </authorList>
    </citation>
    <scope>NUCLEOTIDE SEQUENCE [LARGE SCALE GENOMIC DNA]</scope>
    <source>
        <strain evidence="3 4">CBS 101075</strain>
    </source>
</reference>
<sequence length="222" mass="21412">MLVPAALSLALVAGVSAQSTVTLFLPGFDTQSMVASVVGSDATATTYALGCAPDVDSEDCGVPPGFTIVQGASTMDYVMSIPSEYVSMGCKLEGDVADCSETFSPSPAYSYPNPAETTVSGISSYYQAVVVTTGAVAGAAATTGATPAANTASATGAAASASASASSGFSTATSSKTSSTSSASGTTKHASSSTSTGGVPQMTGNASWMIGGAAVAIALAAM</sequence>
<keyword evidence="4" id="KW-1185">Reference proteome</keyword>
<organism evidence="3 4">
    <name type="scientific">Byssochlamys spectabilis</name>
    <name type="common">Paecilomyces variotii</name>
    <dbReference type="NCBI Taxonomy" id="264951"/>
    <lineage>
        <taxon>Eukaryota</taxon>
        <taxon>Fungi</taxon>
        <taxon>Dikarya</taxon>
        <taxon>Ascomycota</taxon>
        <taxon>Pezizomycotina</taxon>
        <taxon>Eurotiomycetes</taxon>
        <taxon>Eurotiomycetidae</taxon>
        <taxon>Eurotiales</taxon>
        <taxon>Thermoascaceae</taxon>
        <taxon>Paecilomyces</taxon>
    </lineage>
</organism>
<dbReference type="AlphaFoldDB" id="A0A443I7U9"/>
<evidence type="ECO:0000256" key="1">
    <source>
        <dbReference type="SAM" id="MobiDB-lite"/>
    </source>
</evidence>
<feature type="region of interest" description="Disordered" evidence="1">
    <location>
        <begin position="174"/>
        <end position="200"/>
    </location>
</feature>
<dbReference type="EMBL" id="RCNU01000001">
    <property type="protein sequence ID" value="RWR00066.1"/>
    <property type="molecule type" value="Genomic_DNA"/>
</dbReference>
<feature type="compositionally biased region" description="Low complexity" evidence="1">
    <location>
        <begin position="174"/>
        <end position="198"/>
    </location>
</feature>
<dbReference type="PANTHER" id="PTHR40640:SF1">
    <property type="entry name" value="ANCHORED GLYCOPROTEIN, PUTATIVE (AFU_ORTHOLOGUE AFUA_8G04860)-RELATED"/>
    <property type="match status" value="1"/>
</dbReference>
<dbReference type="Proteomes" id="UP000283841">
    <property type="component" value="Unassembled WGS sequence"/>
</dbReference>
<comment type="caution">
    <text evidence="3">The sequence shown here is derived from an EMBL/GenBank/DDBJ whole genome shotgun (WGS) entry which is preliminary data.</text>
</comment>
<dbReference type="RefSeq" id="XP_028489710.1">
    <property type="nucleotide sequence ID" value="XM_028630583.1"/>
</dbReference>
<proteinExistence type="predicted"/>
<evidence type="ECO:0000313" key="3">
    <source>
        <dbReference type="EMBL" id="RWR00066.1"/>
    </source>
</evidence>
<protein>
    <submittedName>
        <fullName evidence="3">Putative GPI anchored protein</fullName>
    </submittedName>
</protein>
<dbReference type="PANTHER" id="PTHR40640">
    <property type="entry name" value="ANCHORED GLYCOPROTEIN, PUTATIVE (AFU_ORTHOLOGUE AFUA_8G04860)-RELATED"/>
    <property type="match status" value="1"/>
</dbReference>
<dbReference type="GeneID" id="39599860"/>
<accession>A0A443I7U9</accession>
<gene>
    <name evidence="3" type="ORF">C8Q69DRAFT_46686</name>
</gene>
<feature type="chain" id="PRO_5019411027" evidence="2">
    <location>
        <begin position="18"/>
        <end position="222"/>
    </location>
</feature>
<feature type="signal peptide" evidence="2">
    <location>
        <begin position="1"/>
        <end position="17"/>
    </location>
</feature>
<name>A0A443I7U9_BYSSP</name>
<dbReference type="STRING" id="264951.A0A443I7U9"/>
<evidence type="ECO:0000256" key="2">
    <source>
        <dbReference type="SAM" id="SignalP"/>
    </source>
</evidence>
<keyword evidence="2" id="KW-0732">Signal</keyword>
<dbReference type="VEuPathDB" id="FungiDB:C8Q69DRAFT_46686"/>